<accession>A0A1X9YRW2</accession>
<gene>
    <name evidence="2" type="ORF">CA264_09205</name>
</gene>
<feature type="region of interest" description="Disordered" evidence="1">
    <location>
        <begin position="163"/>
        <end position="206"/>
    </location>
</feature>
<feature type="region of interest" description="Disordered" evidence="1">
    <location>
        <begin position="96"/>
        <end position="123"/>
    </location>
</feature>
<dbReference type="Proteomes" id="UP000266292">
    <property type="component" value="Chromosome"/>
</dbReference>
<sequence>MNYILIYYIMNTDYLNDQNSSKGQRAYGAGNEQDRNSYSRMSTGKSWNRPVGNEGSGSYYGRDNASMRGNDYYGTQGYSNDYNRKNYSASTYGARAGSGYGDTSPRSRGKAAAPAEFPDYSNRPTYGSFAGSRDYTNFMDHNYGRSAERSRYSSGYDNSIANYGNTGYGSTGYNNRDLDRERSVGARNRYSSANQGRYGENDGRRR</sequence>
<dbReference type="OrthoDB" id="850974at2"/>
<proteinExistence type="predicted"/>
<feature type="region of interest" description="Disordered" evidence="1">
    <location>
        <begin position="19"/>
        <end position="65"/>
    </location>
</feature>
<organism evidence="2 3">
    <name type="scientific">Pontibacter actiniarum</name>
    <dbReference type="NCBI Taxonomy" id="323450"/>
    <lineage>
        <taxon>Bacteria</taxon>
        <taxon>Pseudomonadati</taxon>
        <taxon>Bacteroidota</taxon>
        <taxon>Cytophagia</taxon>
        <taxon>Cytophagales</taxon>
        <taxon>Hymenobacteraceae</taxon>
        <taxon>Pontibacter</taxon>
    </lineage>
</organism>
<dbReference type="KEGG" id="pact:CA264_09205"/>
<evidence type="ECO:0000313" key="3">
    <source>
        <dbReference type="Proteomes" id="UP000266292"/>
    </source>
</evidence>
<evidence type="ECO:0000256" key="1">
    <source>
        <dbReference type="SAM" id="MobiDB-lite"/>
    </source>
</evidence>
<dbReference type="AlphaFoldDB" id="A0A1X9YRW2"/>
<name>A0A1X9YRW2_9BACT</name>
<dbReference type="RefSeq" id="WP_025606557.1">
    <property type="nucleotide sequence ID" value="NZ_CP021235.1"/>
</dbReference>
<dbReference type="EMBL" id="CP021235">
    <property type="protein sequence ID" value="ARS35602.1"/>
    <property type="molecule type" value="Genomic_DNA"/>
</dbReference>
<evidence type="ECO:0000313" key="2">
    <source>
        <dbReference type="EMBL" id="ARS35602.1"/>
    </source>
</evidence>
<dbReference type="STRING" id="709015.GCA_000472485_01854"/>
<reference evidence="3" key="1">
    <citation type="submission" date="2017-05" db="EMBL/GenBank/DDBJ databases">
        <authorList>
            <person name="Ray J."/>
            <person name="Price M."/>
            <person name="Deutschbauer A."/>
        </authorList>
    </citation>
    <scope>NUCLEOTIDE SEQUENCE [LARGE SCALE GENOMIC DNA]</scope>
    <source>
        <strain evidence="3">DSM 19842</strain>
    </source>
</reference>
<protein>
    <submittedName>
        <fullName evidence="2">Uncharacterized protein</fullName>
    </submittedName>
</protein>
<keyword evidence="3" id="KW-1185">Reference proteome</keyword>